<gene>
    <name evidence="6" type="ORF">CTAYLR_004615</name>
</gene>
<keyword evidence="7" id="KW-1185">Reference proteome</keyword>
<dbReference type="SUPFAM" id="SSF57716">
    <property type="entry name" value="Glucocorticoid receptor-like (DNA-binding domain)"/>
    <property type="match status" value="1"/>
</dbReference>
<dbReference type="FunFam" id="2.30.170.20:FF:000003">
    <property type="entry name" value="60S ribosomal protein L24"/>
    <property type="match status" value="1"/>
</dbReference>
<dbReference type="GO" id="GO:0022625">
    <property type="term" value="C:cytosolic large ribosomal subunit"/>
    <property type="evidence" value="ECO:0007669"/>
    <property type="project" value="TreeGrafter"/>
</dbReference>
<dbReference type="AlphaFoldDB" id="A0AAD7XUL1"/>
<dbReference type="Proteomes" id="UP001230188">
    <property type="component" value="Unassembled WGS sequence"/>
</dbReference>
<dbReference type="InterPro" id="IPR038630">
    <property type="entry name" value="L24e/L24_sf"/>
</dbReference>
<dbReference type="GO" id="GO:0003735">
    <property type="term" value="F:structural constituent of ribosome"/>
    <property type="evidence" value="ECO:0007669"/>
    <property type="project" value="InterPro"/>
</dbReference>
<dbReference type="PROSITE" id="PS01073">
    <property type="entry name" value="RIBOSOMAL_L24E"/>
    <property type="match status" value="1"/>
</dbReference>
<dbReference type="GO" id="GO:0003729">
    <property type="term" value="F:mRNA binding"/>
    <property type="evidence" value="ECO:0007669"/>
    <property type="project" value="TreeGrafter"/>
</dbReference>
<feature type="compositionally biased region" description="Basic and acidic residues" evidence="4">
    <location>
        <begin position="91"/>
        <end position="127"/>
    </location>
</feature>
<keyword evidence="2" id="KW-0689">Ribosomal protein</keyword>
<proteinExistence type="inferred from homology"/>
<reference evidence="6" key="1">
    <citation type="submission" date="2023-01" db="EMBL/GenBank/DDBJ databases">
        <title>Metagenome sequencing of chrysophaentin producing Chrysophaeum taylorii.</title>
        <authorList>
            <person name="Davison J."/>
            <person name="Bewley C."/>
        </authorList>
    </citation>
    <scope>NUCLEOTIDE SEQUENCE</scope>
    <source>
        <strain evidence="6">NIES-1699</strain>
    </source>
</reference>
<dbReference type="PANTHER" id="PTHR10792">
    <property type="entry name" value="60S RIBOSOMAL PROTEIN L24"/>
    <property type="match status" value="1"/>
</dbReference>
<evidence type="ECO:0000256" key="3">
    <source>
        <dbReference type="ARBA" id="ARBA00023274"/>
    </source>
</evidence>
<organism evidence="6 7">
    <name type="scientific">Chrysophaeum taylorii</name>
    <dbReference type="NCBI Taxonomy" id="2483200"/>
    <lineage>
        <taxon>Eukaryota</taxon>
        <taxon>Sar</taxon>
        <taxon>Stramenopiles</taxon>
        <taxon>Ochrophyta</taxon>
        <taxon>Pelagophyceae</taxon>
        <taxon>Pelagomonadales</taxon>
        <taxon>Pelagomonadaceae</taxon>
        <taxon>Chrysophaeum</taxon>
    </lineage>
</organism>
<name>A0AAD7XUL1_9STRA</name>
<dbReference type="Gene3D" id="6.10.250.1270">
    <property type="match status" value="1"/>
</dbReference>
<protein>
    <recommendedName>
        <fullName evidence="5">Large ribosomal subunit protein eL24-related N-terminal domain-containing protein</fullName>
    </recommendedName>
</protein>
<dbReference type="InterPro" id="IPR023442">
    <property type="entry name" value="Ribosomal_eL24_CS"/>
</dbReference>
<evidence type="ECO:0000313" key="7">
    <source>
        <dbReference type="Proteomes" id="UP001230188"/>
    </source>
</evidence>
<dbReference type="InterPro" id="IPR000988">
    <property type="entry name" value="Ribosomal_eL24-rel_N"/>
</dbReference>
<dbReference type="GO" id="GO:0002181">
    <property type="term" value="P:cytoplasmic translation"/>
    <property type="evidence" value="ECO:0007669"/>
    <property type="project" value="TreeGrafter"/>
</dbReference>
<evidence type="ECO:0000313" key="6">
    <source>
        <dbReference type="EMBL" id="KAJ8614119.1"/>
    </source>
</evidence>
<feature type="compositionally biased region" description="Low complexity" evidence="4">
    <location>
        <begin position="129"/>
        <end position="145"/>
    </location>
</feature>
<dbReference type="PANTHER" id="PTHR10792:SF1">
    <property type="entry name" value="RIBOSOMAL PROTEIN L24"/>
    <property type="match status" value="1"/>
</dbReference>
<feature type="region of interest" description="Disordered" evidence="4">
    <location>
        <begin position="91"/>
        <end position="157"/>
    </location>
</feature>
<dbReference type="CDD" id="cd00472">
    <property type="entry name" value="Ribosomal_L24e_L24"/>
    <property type="match status" value="1"/>
</dbReference>
<sequence length="157" mass="17710">MVVKTDKCAFSEFNIFPGHGMKFVKRDGTPLMLINRKSKSLMQQRKKPAKLTWTLRWRIMNKKGKVEEGAKKKSRRVVKVQRAIVGTSADDIKKLRNQKPEVRSAQREAALREVKERSKANKAEKAKQKAAAAQAKANVSSKSSKGYNKNARGGSKR</sequence>
<keyword evidence="3" id="KW-0687">Ribonucleoprotein</keyword>
<evidence type="ECO:0000256" key="2">
    <source>
        <dbReference type="ARBA" id="ARBA00022980"/>
    </source>
</evidence>
<feature type="domain" description="Large ribosomal subunit protein eL24-related N-terminal" evidence="5">
    <location>
        <begin position="4"/>
        <end position="67"/>
    </location>
</feature>
<evidence type="ECO:0000256" key="4">
    <source>
        <dbReference type="SAM" id="MobiDB-lite"/>
    </source>
</evidence>
<comment type="caution">
    <text evidence="6">The sequence shown here is derived from an EMBL/GenBank/DDBJ whole genome shotgun (WGS) entry which is preliminary data.</text>
</comment>
<dbReference type="EMBL" id="JAQMWT010000011">
    <property type="protein sequence ID" value="KAJ8614119.1"/>
    <property type="molecule type" value="Genomic_DNA"/>
</dbReference>
<dbReference type="Gene3D" id="2.30.170.20">
    <property type="entry name" value="Ribosomal protein L24e"/>
    <property type="match status" value="1"/>
</dbReference>
<dbReference type="InterPro" id="IPR056366">
    <property type="entry name" value="Ribosomal_eL24"/>
</dbReference>
<evidence type="ECO:0000259" key="5">
    <source>
        <dbReference type="Pfam" id="PF01246"/>
    </source>
</evidence>
<dbReference type="Pfam" id="PF01246">
    <property type="entry name" value="Ribosomal_L24e"/>
    <property type="match status" value="1"/>
</dbReference>
<comment type="similarity">
    <text evidence="1">Belongs to the eukaryotic ribosomal protein eL24 family.</text>
</comment>
<accession>A0AAD7XUL1</accession>
<evidence type="ECO:0000256" key="1">
    <source>
        <dbReference type="ARBA" id="ARBA00005647"/>
    </source>
</evidence>